<feature type="region of interest" description="Disordered" evidence="4">
    <location>
        <begin position="149"/>
        <end position="197"/>
    </location>
</feature>
<gene>
    <name evidence="5" type="ORF">GSCOC_T00027671001</name>
</gene>
<dbReference type="Proteomes" id="UP000295252">
    <property type="component" value="Chromosome IV"/>
</dbReference>
<feature type="compositionally biased region" description="Basic and acidic residues" evidence="4">
    <location>
        <begin position="174"/>
        <end position="190"/>
    </location>
</feature>
<dbReference type="GO" id="GO:0001763">
    <property type="term" value="P:morphogenesis of a branching structure"/>
    <property type="evidence" value="ECO:0007669"/>
    <property type="project" value="InterPro"/>
</dbReference>
<reference evidence="6" key="1">
    <citation type="journal article" date="2014" name="Science">
        <title>The coffee genome provides insight into the convergent evolution of caffeine biosynthesis.</title>
        <authorList>
            <person name="Denoeud F."/>
            <person name="Carretero-Paulet L."/>
            <person name="Dereeper A."/>
            <person name="Droc G."/>
            <person name="Guyot R."/>
            <person name="Pietrella M."/>
            <person name="Zheng C."/>
            <person name="Alberti A."/>
            <person name="Anthony F."/>
            <person name="Aprea G."/>
            <person name="Aury J.M."/>
            <person name="Bento P."/>
            <person name="Bernard M."/>
            <person name="Bocs S."/>
            <person name="Campa C."/>
            <person name="Cenci A."/>
            <person name="Combes M.C."/>
            <person name="Crouzillat D."/>
            <person name="Da Silva C."/>
            <person name="Daddiego L."/>
            <person name="De Bellis F."/>
            <person name="Dussert S."/>
            <person name="Garsmeur O."/>
            <person name="Gayraud T."/>
            <person name="Guignon V."/>
            <person name="Jahn K."/>
            <person name="Jamilloux V."/>
            <person name="Joet T."/>
            <person name="Labadie K."/>
            <person name="Lan T."/>
            <person name="Leclercq J."/>
            <person name="Lepelley M."/>
            <person name="Leroy T."/>
            <person name="Li L.T."/>
            <person name="Librado P."/>
            <person name="Lopez L."/>
            <person name="Munoz A."/>
            <person name="Noel B."/>
            <person name="Pallavicini A."/>
            <person name="Perrotta G."/>
            <person name="Poncet V."/>
            <person name="Pot D."/>
            <person name="Priyono X."/>
            <person name="Rigoreau M."/>
            <person name="Rouard M."/>
            <person name="Rozas J."/>
            <person name="Tranchant-Dubreuil C."/>
            <person name="VanBuren R."/>
            <person name="Zhang Q."/>
            <person name="Andrade A.C."/>
            <person name="Argout X."/>
            <person name="Bertrand B."/>
            <person name="de Kochko A."/>
            <person name="Graziosi G."/>
            <person name="Henry R.J."/>
            <person name="Jayarama X."/>
            <person name="Ming R."/>
            <person name="Nagai C."/>
            <person name="Rounsley S."/>
            <person name="Sankoff D."/>
            <person name="Giuliano G."/>
            <person name="Albert V.A."/>
            <person name="Wincker P."/>
            <person name="Lashermes P."/>
        </authorList>
    </citation>
    <scope>NUCLEOTIDE SEQUENCE [LARGE SCALE GENOMIC DNA]</scope>
    <source>
        <strain evidence="6">cv. DH200-94</strain>
    </source>
</reference>
<feature type="region of interest" description="Disordered" evidence="4">
    <location>
        <begin position="229"/>
        <end position="254"/>
    </location>
</feature>
<feature type="compositionally biased region" description="Acidic residues" evidence="4">
    <location>
        <begin position="163"/>
        <end position="173"/>
    </location>
</feature>
<dbReference type="InParanoid" id="A0A068UM06"/>
<evidence type="ECO:0000256" key="3">
    <source>
        <dbReference type="ARBA" id="ARBA00026138"/>
    </source>
</evidence>
<keyword evidence="6" id="KW-1185">Reference proteome</keyword>
<organism evidence="5 6">
    <name type="scientific">Coffea canephora</name>
    <name type="common">Robusta coffee</name>
    <dbReference type="NCBI Taxonomy" id="49390"/>
    <lineage>
        <taxon>Eukaryota</taxon>
        <taxon>Viridiplantae</taxon>
        <taxon>Streptophyta</taxon>
        <taxon>Embryophyta</taxon>
        <taxon>Tracheophyta</taxon>
        <taxon>Spermatophyta</taxon>
        <taxon>Magnoliopsida</taxon>
        <taxon>eudicotyledons</taxon>
        <taxon>Gunneridae</taxon>
        <taxon>Pentapetalae</taxon>
        <taxon>asterids</taxon>
        <taxon>lamiids</taxon>
        <taxon>Gentianales</taxon>
        <taxon>Rubiaceae</taxon>
        <taxon>Ixoroideae</taxon>
        <taxon>Gardenieae complex</taxon>
        <taxon>Bertiereae - Coffeeae clade</taxon>
        <taxon>Coffeeae</taxon>
        <taxon>Coffea</taxon>
    </lineage>
</organism>
<dbReference type="PANTHER" id="PTHR38366:SF1">
    <property type="entry name" value="PROTEIN TILLER ANGLE CONTROL 1"/>
    <property type="match status" value="1"/>
</dbReference>
<name>A0A068UM06_COFCA</name>
<sequence length="406" mass="45625">MSPVDFPLSRFSQGGSYSLLLLLLGKHSFFFFFFLFETRDHISPLLPITSTQMKIFNWVHRRFIPRDGLGQNHVKKHEEIPLANSNDDHAEDTAALLLDKVVPDDDDDDEMLQLFQGHNYDGWGGAGAGILSIGTFGLDKTLGINIHPEPNTKEFFGLRGKDDDQEPESEDDDDRHRSDEEEESDHHGAVEDDNDEIDCEEEWNPLVYDKSGAQRPTNASALVIGNSSIHNDAKPVRPPGNLLQLQPDTPDHDEHIHSNYSSYRRIMINTKKEKERITLADLFSADSDDAIWMEGTAKNNIPSCDYLQAQCIKNKAASATPHPPDRAKPKNGTLLFPKKLIPLVKQDSRPIQKLHGLMKRMLKRKIHPDVVAAGKNNTCAANRQFGINESVSLLQSQGQFCADKNM</sequence>
<protein>
    <recommendedName>
        <fullName evidence="3">Protein TILLER ANGLE CONTROL 1</fullName>
    </recommendedName>
</protein>
<dbReference type="OrthoDB" id="1922866at2759"/>
<dbReference type="PANTHER" id="PTHR38366">
    <property type="entry name" value="NAD-DEPENDENT PROTEIN DEACETYLASE HST1-LIKE PROTEIN"/>
    <property type="match status" value="1"/>
</dbReference>
<evidence type="ECO:0000256" key="4">
    <source>
        <dbReference type="SAM" id="MobiDB-lite"/>
    </source>
</evidence>
<comment type="similarity">
    <text evidence="2">Belongs to the TAC family.</text>
</comment>
<dbReference type="AlphaFoldDB" id="A0A068UM06"/>
<evidence type="ECO:0000313" key="6">
    <source>
        <dbReference type="Proteomes" id="UP000295252"/>
    </source>
</evidence>
<proteinExistence type="inferred from homology"/>
<evidence type="ECO:0000256" key="2">
    <source>
        <dbReference type="ARBA" id="ARBA00025796"/>
    </source>
</evidence>
<accession>A0A068UM06</accession>
<keyword evidence="1" id="KW-0341">Growth regulation</keyword>
<evidence type="ECO:0000256" key="1">
    <source>
        <dbReference type="ARBA" id="ARBA00022604"/>
    </source>
</evidence>
<dbReference type="Gramene" id="CDP08638">
    <property type="protein sequence ID" value="CDP08638"/>
    <property type="gene ID" value="GSCOC_T00027671001"/>
</dbReference>
<dbReference type="InterPro" id="IPR044989">
    <property type="entry name" value="TAC1"/>
</dbReference>
<dbReference type="EMBL" id="HG739119">
    <property type="protein sequence ID" value="CDP08638.1"/>
    <property type="molecule type" value="Genomic_DNA"/>
</dbReference>
<evidence type="ECO:0000313" key="5">
    <source>
        <dbReference type="EMBL" id="CDP08638.1"/>
    </source>
</evidence>
<dbReference type="STRING" id="49390.A0A068UM06"/>